<accession>A0AAW1RBC5</accession>
<feature type="domain" description="AGC-kinase C-terminal" evidence="9">
    <location>
        <begin position="291"/>
        <end position="364"/>
    </location>
</feature>
<keyword evidence="1 7" id="KW-0723">Serine/threonine-protein kinase</keyword>
<dbReference type="InterPro" id="IPR011009">
    <property type="entry name" value="Kinase-like_dom_sf"/>
</dbReference>
<dbReference type="PANTHER" id="PTHR24353">
    <property type="entry name" value="CYCLIC NUCLEOTIDE-DEPENDENT PROTEIN KINASE"/>
    <property type="match status" value="1"/>
</dbReference>
<dbReference type="GO" id="GO:0005952">
    <property type="term" value="C:cAMP-dependent protein kinase complex"/>
    <property type="evidence" value="ECO:0007669"/>
    <property type="project" value="TreeGrafter"/>
</dbReference>
<dbReference type="SMART" id="SM00220">
    <property type="entry name" value="S_TKc"/>
    <property type="match status" value="1"/>
</dbReference>
<keyword evidence="11" id="KW-1185">Reference proteome</keyword>
<keyword evidence="4" id="KW-0418">Kinase</keyword>
<dbReference type="PROSITE" id="PS00108">
    <property type="entry name" value="PROTEIN_KINASE_ST"/>
    <property type="match status" value="1"/>
</dbReference>
<comment type="caution">
    <text evidence="10">The sequence shown here is derived from an EMBL/GenBank/DDBJ whole genome shotgun (WGS) entry which is preliminary data.</text>
</comment>
<keyword evidence="5 6" id="KW-0067">ATP-binding</keyword>
<dbReference type="Gene3D" id="3.30.200.20">
    <property type="entry name" value="Phosphorylase Kinase, domain 1"/>
    <property type="match status" value="1"/>
</dbReference>
<dbReference type="Pfam" id="PF00069">
    <property type="entry name" value="Pkinase"/>
    <property type="match status" value="1"/>
</dbReference>
<evidence type="ECO:0000313" key="10">
    <source>
        <dbReference type="EMBL" id="KAK9830933.1"/>
    </source>
</evidence>
<sequence>MTAGVPPPAAATVSAPEDVGAPLKLEHSLENLEILRTLGTGTFGRVRLVRCRLTGRYLALKALKKAEILRMRQERSVHNEKQILASLQHPFIVRMLTVFADKQRVYLLMEYVPGGELFKRLREAPGLRLGPAEARFYAAGVALALEYLHSSGVIYRDLKPENLLLDAAGYIKLTDFGFARELDEHSRSFTVCGTTEYMAPEMVRGTSYGFAADWWSFGVLVFEMLCGYAPFLGPNSAQVYKRIMAGSYTCPAHVDPQARDLIRRLLTTTPAARLGSPPGGPRDILLHPFFAGFPWEDLLQGRLPAPFVPALSAPGDARHFNTYTESVDEGDGGTAMLPGASTTLGEEAFRDFAVSRLITEDAIRHFHQRMKQVNG</sequence>
<evidence type="ECO:0000313" key="11">
    <source>
        <dbReference type="Proteomes" id="UP001445335"/>
    </source>
</evidence>
<proteinExistence type="inferred from homology"/>
<dbReference type="InterPro" id="IPR000961">
    <property type="entry name" value="AGC-kinase_C"/>
</dbReference>
<dbReference type="InterPro" id="IPR000719">
    <property type="entry name" value="Prot_kinase_dom"/>
</dbReference>
<feature type="domain" description="Protein kinase" evidence="8">
    <location>
        <begin position="32"/>
        <end position="290"/>
    </location>
</feature>
<dbReference type="GO" id="GO:0005524">
    <property type="term" value="F:ATP binding"/>
    <property type="evidence" value="ECO:0007669"/>
    <property type="project" value="UniProtKB-UniRule"/>
</dbReference>
<evidence type="ECO:0008006" key="12">
    <source>
        <dbReference type="Google" id="ProtNLM"/>
    </source>
</evidence>
<evidence type="ECO:0000256" key="2">
    <source>
        <dbReference type="ARBA" id="ARBA00022679"/>
    </source>
</evidence>
<evidence type="ECO:0000259" key="9">
    <source>
        <dbReference type="PROSITE" id="PS51285"/>
    </source>
</evidence>
<feature type="binding site" evidence="6">
    <location>
        <position position="61"/>
    </location>
    <ligand>
        <name>ATP</name>
        <dbReference type="ChEBI" id="CHEBI:30616"/>
    </ligand>
</feature>
<dbReference type="InterPro" id="IPR008271">
    <property type="entry name" value="Ser/Thr_kinase_AS"/>
</dbReference>
<dbReference type="FunFam" id="1.10.510.10:FF:000210">
    <property type="entry name" value="Non-specific serine/threonine protein kinase"/>
    <property type="match status" value="1"/>
</dbReference>
<dbReference type="AlphaFoldDB" id="A0AAW1RBC5"/>
<evidence type="ECO:0000256" key="7">
    <source>
        <dbReference type="RuleBase" id="RU000304"/>
    </source>
</evidence>
<dbReference type="SUPFAM" id="SSF56112">
    <property type="entry name" value="Protein kinase-like (PK-like)"/>
    <property type="match status" value="1"/>
</dbReference>
<dbReference type="PROSITE" id="PS50011">
    <property type="entry name" value="PROTEIN_KINASE_DOM"/>
    <property type="match status" value="1"/>
</dbReference>
<dbReference type="FunFam" id="3.30.200.20:FF:000042">
    <property type="entry name" value="Aurora kinase A"/>
    <property type="match status" value="1"/>
</dbReference>
<organism evidence="10 11">
    <name type="scientific">Elliptochloris bilobata</name>
    <dbReference type="NCBI Taxonomy" id="381761"/>
    <lineage>
        <taxon>Eukaryota</taxon>
        <taxon>Viridiplantae</taxon>
        <taxon>Chlorophyta</taxon>
        <taxon>core chlorophytes</taxon>
        <taxon>Trebouxiophyceae</taxon>
        <taxon>Trebouxiophyceae incertae sedis</taxon>
        <taxon>Elliptochloris clade</taxon>
        <taxon>Elliptochloris</taxon>
    </lineage>
</organism>
<evidence type="ECO:0000256" key="5">
    <source>
        <dbReference type="ARBA" id="ARBA00022840"/>
    </source>
</evidence>
<evidence type="ECO:0000256" key="6">
    <source>
        <dbReference type="PROSITE-ProRule" id="PRU10141"/>
    </source>
</evidence>
<protein>
    <recommendedName>
        <fullName evidence="12">Non-specific serine/threonine protein kinase</fullName>
    </recommendedName>
</protein>
<evidence type="ECO:0000256" key="1">
    <source>
        <dbReference type="ARBA" id="ARBA00022527"/>
    </source>
</evidence>
<evidence type="ECO:0000256" key="3">
    <source>
        <dbReference type="ARBA" id="ARBA00022741"/>
    </source>
</evidence>
<keyword evidence="2" id="KW-0808">Transferase</keyword>
<dbReference type="InterPro" id="IPR017441">
    <property type="entry name" value="Protein_kinase_ATP_BS"/>
</dbReference>
<dbReference type="PANTHER" id="PTHR24353:SF37">
    <property type="entry name" value="CAMP-DEPENDENT PROTEIN KINASE CATALYTIC SUBUNIT PRKX"/>
    <property type="match status" value="1"/>
</dbReference>
<name>A0AAW1RBC5_9CHLO</name>
<evidence type="ECO:0000259" key="8">
    <source>
        <dbReference type="PROSITE" id="PS50011"/>
    </source>
</evidence>
<comment type="similarity">
    <text evidence="7">Belongs to the protein kinase superfamily.</text>
</comment>
<gene>
    <name evidence="10" type="ORF">WJX81_007727</name>
</gene>
<keyword evidence="3 6" id="KW-0547">Nucleotide-binding</keyword>
<dbReference type="PROSITE" id="PS00107">
    <property type="entry name" value="PROTEIN_KINASE_ATP"/>
    <property type="match status" value="1"/>
</dbReference>
<dbReference type="EMBL" id="JALJOU010000049">
    <property type="protein sequence ID" value="KAK9830933.1"/>
    <property type="molecule type" value="Genomic_DNA"/>
</dbReference>
<dbReference type="Gene3D" id="1.10.510.10">
    <property type="entry name" value="Transferase(Phosphotransferase) domain 1"/>
    <property type="match status" value="1"/>
</dbReference>
<dbReference type="PROSITE" id="PS51285">
    <property type="entry name" value="AGC_KINASE_CTER"/>
    <property type="match status" value="1"/>
</dbReference>
<evidence type="ECO:0000256" key="4">
    <source>
        <dbReference type="ARBA" id="ARBA00022777"/>
    </source>
</evidence>
<dbReference type="SMART" id="SM00133">
    <property type="entry name" value="S_TK_X"/>
    <property type="match status" value="1"/>
</dbReference>
<dbReference type="GO" id="GO:0004691">
    <property type="term" value="F:cAMP-dependent protein kinase activity"/>
    <property type="evidence" value="ECO:0007669"/>
    <property type="project" value="TreeGrafter"/>
</dbReference>
<dbReference type="Proteomes" id="UP001445335">
    <property type="component" value="Unassembled WGS sequence"/>
</dbReference>
<reference evidence="10 11" key="1">
    <citation type="journal article" date="2024" name="Nat. Commun.">
        <title>Phylogenomics reveals the evolutionary origins of lichenization in chlorophyte algae.</title>
        <authorList>
            <person name="Puginier C."/>
            <person name="Libourel C."/>
            <person name="Otte J."/>
            <person name="Skaloud P."/>
            <person name="Haon M."/>
            <person name="Grisel S."/>
            <person name="Petersen M."/>
            <person name="Berrin J.G."/>
            <person name="Delaux P.M."/>
            <person name="Dal Grande F."/>
            <person name="Keller J."/>
        </authorList>
    </citation>
    <scope>NUCLEOTIDE SEQUENCE [LARGE SCALE GENOMIC DNA]</scope>
    <source>
        <strain evidence="10 11">SAG 245.80</strain>
    </source>
</reference>